<keyword evidence="7" id="KW-1185">Reference proteome</keyword>
<comment type="subunit">
    <text evidence="2">Heterodimer of SbcC and SbcD.</text>
</comment>
<evidence type="ECO:0000313" key="6">
    <source>
        <dbReference type="EMBL" id="MBB5997930.1"/>
    </source>
</evidence>
<gene>
    <name evidence="6" type="ORF">HNR25_001681</name>
</gene>
<feature type="compositionally biased region" description="Low complexity" evidence="4">
    <location>
        <begin position="737"/>
        <end position="763"/>
    </location>
</feature>
<proteinExistence type="inferred from homology"/>
<evidence type="ECO:0000259" key="5">
    <source>
        <dbReference type="Pfam" id="PF13476"/>
    </source>
</evidence>
<dbReference type="InterPro" id="IPR027417">
    <property type="entry name" value="P-loop_NTPase"/>
</dbReference>
<dbReference type="Pfam" id="PF13476">
    <property type="entry name" value="AAA_23"/>
    <property type="match status" value="1"/>
</dbReference>
<evidence type="ECO:0000256" key="3">
    <source>
        <dbReference type="ARBA" id="ARBA00013368"/>
    </source>
</evidence>
<evidence type="ECO:0000313" key="7">
    <source>
        <dbReference type="Proteomes" id="UP000578077"/>
    </source>
</evidence>
<evidence type="ECO:0000256" key="4">
    <source>
        <dbReference type="SAM" id="MobiDB-lite"/>
    </source>
</evidence>
<feature type="compositionally biased region" description="Low complexity" evidence="4">
    <location>
        <begin position="696"/>
        <end position="713"/>
    </location>
</feature>
<accession>A0A841EBR7</accession>
<feature type="compositionally biased region" description="Gly residues" evidence="4">
    <location>
        <begin position="714"/>
        <end position="723"/>
    </location>
</feature>
<sequence>MTTGPATSTGAAPRRYDSSAVAARSLLDRLAESGLDPAARRWVLAALQGDDAVAACGRGEEVPEPPPEPADAPEAGAPAHSRRSFLRRIEVQGFRGIGTPSSLEFAAGPGLTVIVGRNGSGKSSFAEAAEAALTGRNLRWDAMPADWRDGWRNLHFDEGTEITVELQLAAETGPTRVTRAWTGESVRSARGEVVSPDGTTAPLRSLGWDPELARYRPFLSYDELGRAVTGRAAELYDTLTALLGLTDLTEAERRLAKACDRLTKQRDRPGHEHGHLVRRLRAADDRRAAQAADLLESENPDLDRLASVAADDGPADLRQHRVLRRLRRLSVPERTVLNDVVNELRGAAMELAMAAGTKGDRARGVAELLRSALRHRERHPAETDCPTCGTAGEFGSEWEQRARAEIRALEPVAANAAAAYERADNARDQARFLMAPMPSWLPPDSELGRVWAEWEAGAEITDLAALAEHIETVGRRLRSTAIAARKEAGEKLDDPTDGWSELAEQLGAWVRDAREATAAGETLGPAERALEWLAGIAREIRAERLRPLASHAEQVWHRLRQERRIDLEAMRLVGRGARRRVAVDVAVDGSENDGNAPGLLSQGEFQALALSICLPRTMVPDNPFGFLLLDDPVQAMDTETVEGLAAVLAEVGRHRQLIVFTHDTRLSDALYRLGLPADIRRIQRDATSNVWVAESGRAGAAPDPDGAAPPAGRGADGGAGAEGSAGRQDPGYGGDLLGAPAARPGPDPDQGGPQPGPFFDLGR</sequence>
<dbReference type="GO" id="GO:0006302">
    <property type="term" value="P:double-strand break repair"/>
    <property type="evidence" value="ECO:0007669"/>
    <property type="project" value="InterPro"/>
</dbReference>
<name>A0A841EBR7_9ACTN</name>
<evidence type="ECO:0000256" key="1">
    <source>
        <dbReference type="ARBA" id="ARBA00006930"/>
    </source>
</evidence>
<dbReference type="InterPro" id="IPR038729">
    <property type="entry name" value="Rad50/SbcC_AAA"/>
</dbReference>
<dbReference type="Proteomes" id="UP000578077">
    <property type="component" value="Unassembled WGS sequence"/>
</dbReference>
<dbReference type="PANTHER" id="PTHR32114:SF2">
    <property type="entry name" value="ABC TRANSPORTER ABCH.3"/>
    <property type="match status" value="1"/>
</dbReference>
<feature type="domain" description="Rad50/SbcC-type AAA" evidence="5">
    <location>
        <begin position="88"/>
        <end position="140"/>
    </location>
</feature>
<feature type="region of interest" description="Disordered" evidence="4">
    <location>
        <begin position="57"/>
        <end position="80"/>
    </location>
</feature>
<protein>
    <recommendedName>
        <fullName evidence="3">Nuclease SbcCD subunit C</fullName>
    </recommendedName>
</protein>
<dbReference type="PANTHER" id="PTHR32114">
    <property type="entry name" value="ABC TRANSPORTER ABCH.3"/>
    <property type="match status" value="1"/>
</dbReference>
<organism evidence="6 7">
    <name type="scientific">Streptomonospora salina</name>
    <dbReference type="NCBI Taxonomy" id="104205"/>
    <lineage>
        <taxon>Bacteria</taxon>
        <taxon>Bacillati</taxon>
        <taxon>Actinomycetota</taxon>
        <taxon>Actinomycetes</taxon>
        <taxon>Streptosporangiales</taxon>
        <taxon>Nocardiopsidaceae</taxon>
        <taxon>Streptomonospora</taxon>
    </lineage>
</organism>
<dbReference type="Gene3D" id="3.40.50.300">
    <property type="entry name" value="P-loop containing nucleotide triphosphate hydrolases"/>
    <property type="match status" value="2"/>
</dbReference>
<dbReference type="EMBL" id="JACHLY010000001">
    <property type="protein sequence ID" value="MBB5997930.1"/>
    <property type="molecule type" value="Genomic_DNA"/>
</dbReference>
<dbReference type="SUPFAM" id="SSF52540">
    <property type="entry name" value="P-loop containing nucleoside triphosphate hydrolases"/>
    <property type="match status" value="1"/>
</dbReference>
<comment type="similarity">
    <text evidence="1">Belongs to the SMC family. SbcC subfamily.</text>
</comment>
<comment type="caution">
    <text evidence="6">The sequence shown here is derived from an EMBL/GenBank/DDBJ whole genome shotgun (WGS) entry which is preliminary data.</text>
</comment>
<feature type="region of interest" description="Disordered" evidence="4">
    <location>
        <begin position="696"/>
        <end position="763"/>
    </location>
</feature>
<dbReference type="GO" id="GO:0016887">
    <property type="term" value="F:ATP hydrolysis activity"/>
    <property type="evidence" value="ECO:0007669"/>
    <property type="project" value="InterPro"/>
</dbReference>
<dbReference type="AlphaFoldDB" id="A0A841EBR7"/>
<evidence type="ECO:0000256" key="2">
    <source>
        <dbReference type="ARBA" id="ARBA00011322"/>
    </source>
</evidence>
<reference evidence="6 7" key="1">
    <citation type="submission" date="2020-08" db="EMBL/GenBank/DDBJ databases">
        <title>Sequencing the genomes of 1000 actinobacteria strains.</title>
        <authorList>
            <person name="Klenk H.-P."/>
        </authorList>
    </citation>
    <scope>NUCLEOTIDE SEQUENCE [LARGE SCALE GENOMIC DNA]</scope>
    <source>
        <strain evidence="6 7">DSM 44593</strain>
    </source>
</reference>